<dbReference type="Proteomes" id="UP001482620">
    <property type="component" value="Unassembled WGS sequence"/>
</dbReference>
<proteinExistence type="predicted"/>
<comment type="caution">
    <text evidence="1">The sequence shown here is derived from an EMBL/GenBank/DDBJ whole genome shotgun (WGS) entry which is preliminary data.</text>
</comment>
<reference evidence="1 2" key="1">
    <citation type="submission" date="2021-06" db="EMBL/GenBank/DDBJ databases">
        <authorList>
            <person name="Palmer J.M."/>
        </authorList>
    </citation>
    <scope>NUCLEOTIDE SEQUENCE [LARGE SCALE GENOMIC DNA]</scope>
    <source>
        <strain evidence="2">if_2019</strain>
        <tissue evidence="1">Muscle</tissue>
    </source>
</reference>
<organism evidence="1 2">
    <name type="scientific">Ilyodon furcidens</name>
    <name type="common">goldbreast splitfin</name>
    <dbReference type="NCBI Taxonomy" id="33524"/>
    <lineage>
        <taxon>Eukaryota</taxon>
        <taxon>Metazoa</taxon>
        <taxon>Chordata</taxon>
        <taxon>Craniata</taxon>
        <taxon>Vertebrata</taxon>
        <taxon>Euteleostomi</taxon>
        <taxon>Actinopterygii</taxon>
        <taxon>Neopterygii</taxon>
        <taxon>Teleostei</taxon>
        <taxon>Neoteleostei</taxon>
        <taxon>Acanthomorphata</taxon>
        <taxon>Ovalentaria</taxon>
        <taxon>Atherinomorphae</taxon>
        <taxon>Cyprinodontiformes</taxon>
        <taxon>Goodeidae</taxon>
        <taxon>Ilyodon</taxon>
    </lineage>
</organism>
<accession>A0ABV0TG21</accession>
<evidence type="ECO:0000313" key="1">
    <source>
        <dbReference type="EMBL" id="MEQ2230618.1"/>
    </source>
</evidence>
<keyword evidence="2" id="KW-1185">Reference proteome</keyword>
<dbReference type="EMBL" id="JAHRIQ010027989">
    <property type="protein sequence ID" value="MEQ2230618.1"/>
    <property type="molecule type" value="Genomic_DNA"/>
</dbReference>
<evidence type="ECO:0000313" key="2">
    <source>
        <dbReference type="Proteomes" id="UP001482620"/>
    </source>
</evidence>
<sequence length="110" mass="12604">MSKSIDMFWTWPPCSVMLCRRAGPSDWPRWQRELLLPSRLTSRYAEQELDDKMSHSNKDETASCLFQQAVPVWRLPARLFPPDWQRTSSAARTGISAGAAFFCGQEAKPK</sequence>
<protein>
    <submittedName>
        <fullName evidence="1">Uncharacterized protein</fullName>
    </submittedName>
</protein>
<gene>
    <name evidence="1" type="ORF">ILYODFUR_031281</name>
</gene>
<name>A0ABV0TG21_9TELE</name>